<sequence>MDLDCIKGMCYQPTPHDFCPGHSAYFDSDYYNDDFEQLWGSSGRGDLKRMKEELDVNFIHIYNWCTLRNHENFLKECAALSIKVPIPISNYTLGLVREGQTQTAEHNVRDIVQQAIHFAPVVVPMWVIGNEFELEGFNINHIVQVVELVDRYDTKNLNFAIPVSFKDQALPTLRQIKNAFQTQLPHLLHRLVFCINIFNSGSDIESFFRETYAQEFSDVPVFIGEYGKDSLHITELQQSEWIHEQFQTVFKLMHDPSLRFFKGGCLFEWNEEHWKPQPHESTFGLFRMIDDGITARTLRCGHNYPIDELKCKPAYEAIRYHVDQLRRRPLNECSVPPEQQSSIAPSAPPLTAIDVCLPVAVDLPAPTQDIIYPRPLPPKPQINTPPVVQQRVTLPPPPVIRQTVQVPLPARTLPPPPTLPRTQVEARKLPPPPIIKK</sequence>
<dbReference type="Gene3D" id="3.20.20.80">
    <property type="entry name" value="Glycosidases"/>
    <property type="match status" value="1"/>
</dbReference>
<protein>
    <submittedName>
        <fullName evidence="2">Uncharacterized protein</fullName>
    </submittedName>
</protein>
<dbReference type="AlphaFoldDB" id="A0AAW2Z8N8"/>
<gene>
    <name evidence="2" type="ORF">AKO1_001884</name>
</gene>
<evidence type="ECO:0000313" key="2">
    <source>
        <dbReference type="EMBL" id="KAL0486198.1"/>
    </source>
</evidence>
<evidence type="ECO:0000256" key="1">
    <source>
        <dbReference type="SAM" id="MobiDB-lite"/>
    </source>
</evidence>
<name>A0AAW2Z8N8_9EUKA</name>
<accession>A0AAW2Z8N8</accession>
<keyword evidence="3" id="KW-1185">Reference proteome</keyword>
<proteinExistence type="predicted"/>
<dbReference type="Proteomes" id="UP001431209">
    <property type="component" value="Unassembled WGS sequence"/>
</dbReference>
<evidence type="ECO:0000313" key="3">
    <source>
        <dbReference type="Proteomes" id="UP001431209"/>
    </source>
</evidence>
<reference evidence="2 3" key="1">
    <citation type="submission" date="2024-03" db="EMBL/GenBank/DDBJ databases">
        <title>The Acrasis kona genome and developmental transcriptomes reveal deep origins of eukaryotic multicellular pathways.</title>
        <authorList>
            <person name="Sheikh S."/>
            <person name="Fu C.-J."/>
            <person name="Brown M.W."/>
            <person name="Baldauf S.L."/>
        </authorList>
    </citation>
    <scope>NUCLEOTIDE SEQUENCE [LARGE SCALE GENOMIC DNA]</scope>
    <source>
        <strain evidence="2 3">ATCC MYA-3509</strain>
    </source>
</reference>
<comment type="caution">
    <text evidence="2">The sequence shown here is derived from an EMBL/GenBank/DDBJ whole genome shotgun (WGS) entry which is preliminary data.</text>
</comment>
<dbReference type="InterPro" id="IPR017853">
    <property type="entry name" value="GH"/>
</dbReference>
<dbReference type="SUPFAM" id="SSF51445">
    <property type="entry name" value="(Trans)glycosidases"/>
    <property type="match status" value="1"/>
</dbReference>
<organism evidence="2 3">
    <name type="scientific">Acrasis kona</name>
    <dbReference type="NCBI Taxonomy" id="1008807"/>
    <lineage>
        <taxon>Eukaryota</taxon>
        <taxon>Discoba</taxon>
        <taxon>Heterolobosea</taxon>
        <taxon>Tetramitia</taxon>
        <taxon>Eutetramitia</taxon>
        <taxon>Acrasidae</taxon>
        <taxon>Acrasis</taxon>
    </lineage>
</organism>
<dbReference type="EMBL" id="JAOPGA020001206">
    <property type="protein sequence ID" value="KAL0486198.1"/>
    <property type="molecule type" value="Genomic_DNA"/>
</dbReference>
<feature type="region of interest" description="Disordered" evidence="1">
    <location>
        <begin position="408"/>
        <end position="437"/>
    </location>
</feature>